<keyword evidence="2" id="KW-1185">Reference proteome</keyword>
<gene>
    <name evidence="1" type="ORF">OCTVUL_1B004161</name>
</gene>
<organism evidence="1 2">
    <name type="scientific">Octopus vulgaris</name>
    <name type="common">Common octopus</name>
    <dbReference type="NCBI Taxonomy" id="6645"/>
    <lineage>
        <taxon>Eukaryota</taxon>
        <taxon>Metazoa</taxon>
        <taxon>Spiralia</taxon>
        <taxon>Lophotrochozoa</taxon>
        <taxon>Mollusca</taxon>
        <taxon>Cephalopoda</taxon>
        <taxon>Coleoidea</taxon>
        <taxon>Octopodiformes</taxon>
        <taxon>Octopoda</taxon>
        <taxon>Incirrata</taxon>
        <taxon>Octopodidae</taxon>
        <taxon>Octopus</taxon>
    </lineage>
</organism>
<reference evidence="1" key="1">
    <citation type="submission" date="2023-08" db="EMBL/GenBank/DDBJ databases">
        <authorList>
            <person name="Alioto T."/>
            <person name="Alioto T."/>
            <person name="Gomez Garrido J."/>
        </authorList>
    </citation>
    <scope>NUCLEOTIDE SEQUENCE</scope>
</reference>
<dbReference type="EMBL" id="OX597816">
    <property type="protein sequence ID" value="CAI9720151.1"/>
    <property type="molecule type" value="Genomic_DNA"/>
</dbReference>
<dbReference type="Proteomes" id="UP001162480">
    <property type="component" value="Chromosome 3"/>
</dbReference>
<proteinExistence type="predicted"/>
<sequence length="80" mass="8927">MPIHAGPLENTIRKTFLRVKLLLSHTNPAQALLQHHLHHDRTTGEAAVHPYKTTAEEALYGTIGKQRIDVTMTSYLDEAG</sequence>
<evidence type="ECO:0000313" key="1">
    <source>
        <dbReference type="EMBL" id="CAI9720151.1"/>
    </source>
</evidence>
<dbReference type="AlphaFoldDB" id="A0AA36APZ0"/>
<name>A0AA36APZ0_OCTVU</name>
<accession>A0AA36APZ0</accession>
<protein>
    <submittedName>
        <fullName evidence="1">Uncharacterized protein</fullName>
    </submittedName>
</protein>
<evidence type="ECO:0000313" key="2">
    <source>
        <dbReference type="Proteomes" id="UP001162480"/>
    </source>
</evidence>